<dbReference type="SUPFAM" id="SSF49265">
    <property type="entry name" value="Fibronectin type III"/>
    <property type="match status" value="2"/>
</dbReference>
<protein>
    <recommendedName>
        <fullName evidence="4">Fibronectin type-III domain-containing protein</fullName>
    </recommendedName>
</protein>
<evidence type="ECO:0000313" key="5">
    <source>
        <dbReference type="EnsemblMetazoa" id="XP_038049631.1"/>
    </source>
</evidence>
<dbReference type="OMA" id="WDDIECS"/>
<dbReference type="CDD" id="cd00063">
    <property type="entry name" value="FN3"/>
    <property type="match status" value="3"/>
</dbReference>
<dbReference type="GeneID" id="119723153"/>
<feature type="domain" description="Fibronectin type-III" evidence="4">
    <location>
        <begin position="234"/>
        <end position="337"/>
    </location>
</feature>
<evidence type="ECO:0000256" key="1">
    <source>
        <dbReference type="ARBA" id="ARBA00022737"/>
    </source>
</evidence>
<name>A0A913ZEY9_PATMI</name>
<dbReference type="SMART" id="SM00060">
    <property type="entry name" value="FN3"/>
    <property type="match status" value="4"/>
</dbReference>
<dbReference type="AlphaFoldDB" id="A0A913ZEY9"/>
<evidence type="ECO:0000256" key="3">
    <source>
        <dbReference type="SAM" id="SignalP"/>
    </source>
</evidence>
<feature type="domain" description="Fibronectin type-III" evidence="4">
    <location>
        <begin position="136"/>
        <end position="230"/>
    </location>
</feature>
<dbReference type="InterPro" id="IPR036116">
    <property type="entry name" value="FN3_sf"/>
</dbReference>
<keyword evidence="1" id="KW-0677">Repeat</keyword>
<dbReference type="InterPro" id="IPR013783">
    <property type="entry name" value="Ig-like_fold"/>
</dbReference>
<dbReference type="PANTHER" id="PTHR24051">
    <property type="entry name" value="SUSHI DOMAIN-CONTAINING PROTEIN 1"/>
    <property type="match status" value="1"/>
</dbReference>
<dbReference type="InterPro" id="IPR051622">
    <property type="entry name" value="R-tyr_protein_phosphatases"/>
</dbReference>
<keyword evidence="3" id="KW-0732">Signal</keyword>
<evidence type="ECO:0000313" key="6">
    <source>
        <dbReference type="Proteomes" id="UP000887568"/>
    </source>
</evidence>
<accession>A0A913ZEY9</accession>
<evidence type="ECO:0000256" key="2">
    <source>
        <dbReference type="ARBA" id="ARBA00023157"/>
    </source>
</evidence>
<feature type="chain" id="PRO_5037436506" description="Fibronectin type-III domain-containing protein" evidence="3">
    <location>
        <begin position="25"/>
        <end position="506"/>
    </location>
</feature>
<dbReference type="PANTHER" id="PTHR24051:SF9">
    <property type="entry name" value="FIBRONECTIN TYPE-III DOMAIN-CONTAINING PROTEIN"/>
    <property type="match status" value="1"/>
</dbReference>
<feature type="domain" description="Fibronectin type-III" evidence="4">
    <location>
        <begin position="27"/>
        <end position="134"/>
    </location>
</feature>
<dbReference type="PROSITE" id="PS50853">
    <property type="entry name" value="FN3"/>
    <property type="match status" value="3"/>
</dbReference>
<dbReference type="EnsemblMetazoa" id="XM_038193703.1">
    <property type="protein sequence ID" value="XP_038049631.1"/>
    <property type="gene ID" value="LOC119723153"/>
</dbReference>
<dbReference type="RefSeq" id="XP_038049631.1">
    <property type="nucleotide sequence ID" value="XM_038193703.1"/>
</dbReference>
<dbReference type="Gene3D" id="2.60.40.10">
    <property type="entry name" value="Immunoglobulins"/>
    <property type="match status" value="3"/>
</dbReference>
<dbReference type="InterPro" id="IPR003961">
    <property type="entry name" value="FN3_dom"/>
</dbReference>
<evidence type="ECO:0000259" key="4">
    <source>
        <dbReference type="PROSITE" id="PS50853"/>
    </source>
</evidence>
<feature type="signal peptide" evidence="3">
    <location>
        <begin position="1"/>
        <end position="24"/>
    </location>
</feature>
<reference evidence="5" key="1">
    <citation type="submission" date="2022-11" db="UniProtKB">
        <authorList>
            <consortium name="EnsemblMetazoa"/>
        </authorList>
    </citation>
    <scope>IDENTIFICATION</scope>
</reference>
<dbReference type="Pfam" id="PF00041">
    <property type="entry name" value="fn3"/>
    <property type="match status" value="2"/>
</dbReference>
<keyword evidence="6" id="KW-1185">Reference proteome</keyword>
<keyword evidence="2" id="KW-1015">Disulfide bond</keyword>
<dbReference type="OrthoDB" id="10253954at2759"/>
<proteinExistence type="predicted"/>
<organism evidence="5 6">
    <name type="scientific">Patiria miniata</name>
    <name type="common">Bat star</name>
    <name type="synonym">Asterina miniata</name>
    <dbReference type="NCBI Taxonomy" id="46514"/>
    <lineage>
        <taxon>Eukaryota</taxon>
        <taxon>Metazoa</taxon>
        <taxon>Echinodermata</taxon>
        <taxon>Eleutherozoa</taxon>
        <taxon>Asterozoa</taxon>
        <taxon>Asteroidea</taxon>
        <taxon>Valvatacea</taxon>
        <taxon>Valvatida</taxon>
        <taxon>Asterinidae</taxon>
        <taxon>Patiria</taxon>
    </lineage>
</organism>
<sequence length="506" mass="55351">MASEISVALTMLVLVMHALTGAEATGQVQNLTAVNVEDAPGDVLVTWLPPEAPDSPVQFYRVSYELFDMAQCSYIVELTRVVAGEMVTETSYTIGGLLPYSGYQVIVEASTSTGLQEEAIVSVFIPEAVPTDPPRGVRNLGSSSSTILAFTWDDIECSIGARSSAFRGFYYELTSVDQPTNAPITKLVPHGPAWIYDLSSFHLYSFRVAIRSRAGDGPFSEPLEVRTKENTPTKPAAFQVSETTETSVTCSWEEPLQPNGVITNYTITLRPSDRPYDPSFTPPLSATVIRHLEPDIFMTKFDDLEPSSFYELSTTAWTSTGAGGIAILNTFTRPKSDIQGPSLPVVDPYTSNETSVTITLKDPDDHYVTSYLVAVESDAPRSKRSPVVIDGKAFRTYSDNPHAYIAAEIPKAENTSSVVVGDGQTYGDYLNAPLANGRQYRIWIGSKSAIDWRSSVSWSATLKVTAGDYEFPPTAPSSTPSKGHSAHQQWILGAAPWLFMLWLWLY</sequence>
<dbReference type="Proteomes" id="UP000887568">
    <property type="component" value="Unplaced"/>
</dbReference>